<dbReference type="RefSeq" id="WP_189968948.1">
    <property type="nucleotide sequence ID" value="NZ_BMVL01000005.1"/>
</dbReference>
<protein>
    <recommendedName>
        <fullName evidence="4">Transcriptional regulator</fullName>
    </recommendedName>
</protein>
<organism evidence="2 3">
    <name type="scientific">Streptomyces avidinii</name>
    <dbReference type="NCBI Taxonomy" id="1895"/>
    <lineage>
        <taxon>Bacteria</taxon>
        <taxon>Bacillati</taxon>
        <taxon>Actinomycetota</taxon>
        <taxon>Actinomycetes</taxon>
        <taxon>Kitasatosporales</taxon>
        <taxon>Streptomycetaceae</taxon>
        <taxon>Streptomyces</taxon>
    </lineage>
</organism>
<gene>
    <name evidence="2" type="ORF">J2Z77_001014</name>
</gene>
<keyword evidence="3" id="KW-1185">Reference proteome</keyword>
<feature type="compositionally biased region" description="Basic and acidic residues" evidence="1">
    <location>
        <begin position="26"/>
        <end position="35"/>
    </location>
</feature>
<comment type="caution">
    <text evidence="2">The sequence shown here is derived from an EMBL/GenBank/DDBJ whole genome shotgun (WGS) entry which is preliminary data.</text>
</comment>
<evidence type="ECO:0008006" key="4">
    <source>
        <dbReference type="Google" id="ProtNLM"/>
    </source>
</evidence>
<evidence type="ECO:0000313" key="3">
    <source>
        <dbReference type="Proteomes" id="UP001519310"/>
    </source>
</evidence>
<reference evidence="2 3" key="1">
    <citation type="submission" date="2021-03" db="EMBL/GenBank/DDBJ databases">
        <title>Genomic Encyclopedia of Type Strains, Phase IV (KMG-IV): sequencing the most valuable type-strain genomes for metagenomic binning, comparative biology and taxonomic classification.</title>
        <authorList>
            <person name="Goeker M."/>
        </authorList>
    </citation>
    <scope>NUCLEOTIDE SEQUENCE [LARGE SCALE GENOMIC DNA]</scope>
    <source>
        <strain evidence="2 3">DSM 40526</strain>
    </source>
</reference>
<dbReference type="EMBL" id="JAGGLQ010000002">
    <property type="protein sequence ID" value="MBP2035227.1"/>
    <property type="molecule type" value="Genomic_DNA"/>
</dbReference>
<feature type="region of interest" description="Disordered" evidence="1">
    <location>
        <begin position="24"/>
        <end position="61"/>
    </location>
</feature>
<accession>A0ABS4KYW7</accession>
<proteinExistence type="predicted"/>
<dbReference type="Proteomes" id="UP001519310">
    <property type="component" value="Unassembled WGS sequence"/>
</dbReference>
<evidence type="ECO:0000313" key="2">
    <source>
        <dbReference type="EMBL" id="MBP2035227.1"/>
    </source>
</evidence>
<evidence type="ECO:0000256" key="1">
    <source>
        <dbReference type="SAM" id="MobiDB-lite"/>
    </source>
</evidence>
<sequence>MTDTATDELGRALHGWPTAWLAALKARAEQADRRPPRSPAPPPALHDPSAHAPTHRTRFLP</sequence>
<name>A0ABS4KYW7_STRAV</name>